<evidence type="ECO:0000313" key="2">
    <source>
        <dbReference type="EMBL" id="AIT08887.1"/>
    </source>
</evidence>
<proteinExistence type="predicted"/>
<organism evidence="2 3">
    <name type="scientific">Candidatus Francisella endociliophora</name>
    <dbReference type="NCBI Taxonomy" id="653937"/>
    <lineage>
        <taxon>Bacteria</taxon>
        <taxon>Pseudomonadati</taxon>
        <taxon>Pseudomonadota</taxon>
        <taxon>Gammaproteobacteria</taxon>
        <taxon>Thiotrichales</taxon>
        <taxon>Francisellaceae</taxon>
        <taxon>Francisella</taxon>
    </lineage>
</organism>
<feature type="transmembrane region" description="Helical" evidence="1">
    <location>
        <begin position="20"/>
        <end position="38"/>
    </location>
</feature>
<dbReference type="eggNOG" id="COG4969">
    <property type="taxonomic scope" value="Bacteria"/>
</dbReference>
<gene>
    <name evidence="2" type="ORF">LO80_02090</name>
</gene>
<accession>A0A097EMU1</accession>
<name>A0A097EMU1_9GAMM</name>
<dbReference type="EMBL" id="CP009574">
    <property type="protein sequence ID" value="AIT08887.1"/>
    <property type="molecule type" value="Genomic_DNA"/>
</dbReference>
<dbReference type="Pfam" id="PF07963">
    <property type="entry name" value="N_methyl"/>
    <property type="match status" value="1"/>
</dbReference>
<reference evidence="2 3" key="1">
    <citation type="submission" date="2014-10" db="EMBL/GenBank/DDBJ databases">
        <title>Whole genome sequence of Francisella endociliophora strain FSC1006, isolated from a laboratory culture of the marine ciliate Euplotes raikovi.</title>
        <authorList>
            <person name="Granberg M."/>
            <person name="Backman S."/>
            <person name="Lundmark E."/>
            <person name="Nilsson E."/>
            <person name="Karlsson E."/>
            <person name="Thelaus J."/>
            <person name="Ohrman C."/>
            <person name="Larkeryd A."/>
            <person name="Stenberg P."/>
        </authorList>
    </citation>
    <scope>NUCLEOTIDE SEQUENCE [LARGE SCALE GENOMIC DNA]</scope>
    <source>
        <strain evidence="2 3">FSC1006</strain>
    </source>
</reference>
<dbReference type="InterPro" id="IPR012902">
    <property type="entry name" value="N_methyl_site"/>
</dbReference>
<dbReference type="NCBIfam" id="TIGR02532">
    <property type="entry name" value="IV_pilin_GFxxxE"/>
    <property type="match status" value="1"/>
</dbReference>
<evidence type="ECO:0000313" key="3">
    <source>
        <dbReference type="Proteomes" id="UP000029672"/>
    </source>
</evidence>
<dbReference type="OrthoDB" id="5604656at2"/>
<dbReference type="STRING" id="1547445.LO80_02090"/>
<dbReference type="Gene3D" id="3.30.700.10">
    <property type="entry name" value="Glycoprotein, Type 4 Pilin"/>
    <property type="match status" value="1"/>
</dbReference>
<dbReference type="KEGG" id="frf:LO80_02090"/>
<keyword evidence="1" id="KW-0812">Transmembrane</keyword>
<evidence type="ECO:0000256" key="1">
    <source>
        <dbReference type="SAM" id="Phobius"/>
    </source>
</evidence>
<keyword evidence="1" id="KW-1133">Transmembrane helix</keyword>
<keyword evidence="1" id="KW-0472">Membrane</keyword>
<sequence>MNVRILKNLKQEKGFSVIELMVVIAIITIIVAIAIPLYSNYQIRAKLSNADTAARIYVNEIAHYTYETAEFPAEDSKLWRCEVINRDYVNQVCKERIDIQNAVIKVYVEPTLIPEITDPYYQYDLTLTE</sequence>
<dbReference type="HOGENOM" id="CLU_166038_0_0_6"/>
<dbReference type="Proteomes" id="UP000029672">
    <property type="component" value="Chromosome"/>
</dbReference>
<dbReference type="RefSeq" id="WP_040008120.1">
    <property type="nucleotide sequence ID" value="NZ_CP009574.1"/>
</dbReference>
<keyword evidence="3" id="KW-1185">Reference proteome</keyword>
<protein>
    <submittedName>
        <fullName evidence="2">Methylation protein</fullName>
    </submittedName>
</protein>
<dbReference type="AlphaFoldDB" id="A0A097EMU1"/>
<dbReference type="SUPFAM" id="SSF54523">
    <property type="entry name" value="Pili subunits"/>
    <property type="match status" value="1"/>
</dbReference>
<dbReference type="InterPro" id="IPR045584">
    <property type="entry name" value="Pilin-like"/>
</dbReference>